<evidence type="ECO:0000313" key="2">
    <source>
        <dbReference type="Proteomes" id="UP001148838"/>
    </source>
</evidence>
<proteinExistence type="predicted"/>
<keyword evidence="2" id="KW-1185">Reference proteome</keyword>
<sequence>MTEPTDQSLHDINKKKANKNFSVETVNEESILEFKRWWLEFFKKICLPESSMGKIPKELKINFAPSKFMAFKYDLNNPGMVATEVFIDGMTQEMFHLIHPYRKQPILPTELCYLGEKMPINAKKKT</sequence>
<protein>
    <recommendedName>
        <fullName evidence="3">Per a allergen</fullName>
    </recommendedName>
</protein>
<dbReference type="EMBL" id="JAJSOF020000033">
    <property type="protein sequence ID" value="KAJ4430449.1"/>
    <property type="molecule type" value="Genomic_DNA"/>
</dbReference>
<dbReference type="Proteomes" id="UP001148838">
    <property type="component" value="Unassembled WGS sequence"/>
</dbReference>
<name>A0ABQ8S8R7_PERAM</name>
<accession>A0ABQ8S8R7</accession>
<reference evidence="1 2" key="1">
    <citation type="journal article" date="2022" name="Allergy">
        <title>Genome assembly and annotation of Periplaneta americana reveal a comprehensive cockroach allergen profile.</title>
        <authorList>
            <person name="Wang L."/>
            <person name="Xiong Q."/>
            <person name="Saelim N."/>
            <person name="Wang L."/>
            <person name="Nong W."/>
            <person name="Wan A.T."/>
            <person name="Shi M."/>
            <person name="Liu X."/>
            <person name="Cao Q."/>
            <person name="Hui J.H.L."/>
            <person name="Sookrung N."/>
            <person name="Leung T.F."/>
            <person name="Tungtrongchitr A."/>
            <person name="Tsui S.K.W."/>
        </authorList>
    </citation>
    <scope>NUCLEOTIDE SEQUENCE [LARGE SCALE GENOMIC DNA]</scope>
    <source>
        <strain evidence="1">PWHHKU_190912</strain>
    </source>
</reference>
<evidence type="ECO:0008006" key="3">
    <source>
        <dbReference type="Google" id="ProtNLM"/>
    </source>
</evidence>
<gene>
    <name evidence="1" type="ORF">ANN_22665</name>
</gene>
<organism evidence="1 2">
    <name type="scientific">Periplaneta americana</name>
    <name type="common">American cockroach</name>
    <name type="synonym">Blatta americana</name>
    <dbReference type="NCBI Taxonomy" id="6978"/>
    <lineage>
        <taxon>Eukaryota</taxon>
        <taxon>Metazoa</taxon>
        <taxon>Ecdysozoa</taxon>
        <taxon>Arthropoda</taxon>
        <taxon>Hexapoda</taxon>
        <taxon>Insecta</taxon>
        <taxon>Pterygota</taxon>
        <taxon>Neoptera</taxon>
        <taxon>Polyneoptera</taxon>
        <taxon>Dictyoptera</taxon>
        <taxon>Blattodea</taxon>
        <taxon>Blattoidea</taxon>
        <taxon>Blattidae</taxon>
        <taxon>Blattinae</taxon>
        <taxon>Periplaneta</taxon>
    </lineage>
</organism>
<evidence type="ECO:0000313" key="1">
    <source>
        <dbReference type="EMBL" id="KAJ4430449.1"/>
    </source>
</evidence>
<comment type="caution">
    <text evidence="1">The sequence shown here is derived from an EMBL/GenBank/DDBJ whole genome shotgun (WGS) entry which is preliminary data.</text>
</comment>